<evidence type="ECO:0000313" key="1">
    <source>
        <dbReference type="EMBL" id="WFD24041.1"/>
    </source>
</evidence>
<evidence type="ECO:0000313" key="2">
    <source>
        <dbReference type="Proteomes" id="UP001214415"/>
    </source>
</evidence>
<keyword evidence="2" id="KW-1185">Reference proteome</keyword>
<accession>A0AAF0EGA4</accession>
<organism evidence="1 2">
    <name type="scientific">Malassezia equina</name>
    <dbReference type="NCBI Taxonomy" id="1381935"/>
    <lineage>
        <taxon>Eukaryota</taxon>
        <taxon>Fungi</taxon>
        <taxon>Dikarya</taxon>
        <taxon>Basidiomycota</taxon>
        <taxon>Ustilaginomycotina</taxon>
        <taxon>Malasseziomycetes</taxon>
        <taxon>Malasseziales</taxon>
        <taxon>Malasseziaceae</taxon>
        <taxon>Malassezia</taxon>
    </lineage>
</organism>
<name>A0AAF0EGA4_9BASI</name>
<protein>
    <submittedName>
        <fullName evidence="1">Uncharacterized protein</fullName>
    </submittedName>
</protein>
<reference evidence="1" key="1">
    <citation type="submission" date="2023-03" db="EMBL/GenBank/DDBJ databases">
        <title>Mating type loci evolution in Malassezia.</title>
        <authorList>
            <person name="Coelho M.A."/>
        </authorList>
    </citation>
    <scope>NUCLEOTIDE SEQUENCE</scope>
    <source>
        <strain evidence="1">CBS 12830</strain>
    </source>
</reference>
<proteinExistence type="predicted"/>
<gene>
    <name evidence="1" type="ORF">MEQU1_002738</name>
</gene>
<dbReference type="EMBL" id="CP119904">
    <property type="protein sequence ID" value="WFD24041.1"/>
    <property type="molecule type" value="Genomic_DNA"/>
</dbReference>
<dbReference type="AlphaFoldDB" id="A0AAF0EGA4"/>
<dbReference type="Proteomes" id="UP001214415">
    <property type="component" value="Chromosome 5"/>
</dbReference>
<sequence length="260" mass="29277">MDVQRQHTQVSARGDMEPLHVSALLETLSRMVHVPPEAFIVRATRLHRSDDDAARALEQSDSQWSNVRRTREQIRLTVRTEQGRTQLLLPQPPTPPGAAPTVAVRSVVMVDDVTPSMPGPPLPALDTSSIFALPMDELARHAMHCDGWQELVALLHWTPADEHMQYGLRYVLLSENALVLHELRIFRSIEWAVDDTNRPMEWTPSSILHVQAVSTLRSDVGPGVPKKQQDETARALQYAIQYIQRLQKALDAVVPLHRDA</sequence>